<protein>
    <submittedName>
        <fullName evidence="2">Glutaredoxin</fullName>
    </submittedName>
</protein>
<proteinExistence type="predicted"/>
<dbReference type="Pfam" id="PF00462">
    <property type="entry name" value="Glutaredoxin"/>
    <property type="match status" value="1"/>
</dbReference>
<gene>
    <name evidence="2" type="ORF">SAMN05421743_12447</name>
</gene>
<sequence length="88" mass="10275">MTKHDVVVYVSNNCSHCEKVVSKLKEWNVNFREKNVSENKEHFKELQSQKIYGTPATFIDGEQVLGFQKGKLQRKLGIYNDISFNPQR</sequence>
<reference evidence="2 3" key="1">
    <citation type="submission" date="2016-10" db="EMBL/GenBank/DDBJ databases">
        <authorList>
            <person name="de Groot N.N."/>
        </authorList>
    </citation>
    <scope>NUCLEOTIDE SEQUENCE [LARGE SCALE GENOMIC DNA]</scope>
    <source>
        <strain evidence="2 3">CCM7597</strain>
    </source>
</reference>
<organism evidence="2 3">
    <name type="scientific">Thalassobacillus cyri</name>
    <dbReference type="NCBI Taxonomy" id="571932"/>
    <lineage>
        <taxon>Bacteria</taxon>
        <taxon>Bacillati</taxon>
        <taxon>Bacillota</taxon>
        <taxon>Bacilli</taxon>
        <taxon>Bacillales</taxon>
        <taxon>Bacillaceae</taxon>
        <taxon>Thalassobacillus</taxon>
    </lineage>
</organism>
<feature type="domain" description="Glutaredoxin" evidence="1">
    <location>
        <begin position="6"/>
        <end position="63"/>
    </location>
</feature>
<dbReference type="Proteomes" id="UP000198584">
    <property type="component" value="Unassembled WGS sequence"/>
</dbReference>
<evidence type="ECO:0000313" key="3">
    <source>
        <dbReference type="Proteomes" id="UP000198584"/>
    </source>
</evidence>
<evidence type="ECO:0000259" key="1">
    <source>
        <dbReference type="Pfam" id="PF00462"/>
    </source>
</evidence>
<dbReference type="STRING" id="571932.SAMN05421743_12447"/>
<dbReference type="SUPFAM" id="SSF52833">
    <property type="entry name" value="Thioredoxin-like"/>
    <property type="match status" value="1"/>
</dbReference>
<dbReference type="InterPro" id="IPR002109">
    <property type="entry name" value="Glutaredoxin"/>
</dbReference>
<dbReference type="EMBL" id="FNQR01000024">
    <property type="protein sequence ID" value="SEB18284.1"/>
    <property type="molecule type" value="Genomic_DNA"/>
</dbReference>
<keyword evidence="3" id="KW-1185">Reference proteome</keyword>
<dbReference type="RefSeq" id="WP_093046696.1">
    <property type="nucleotide sequence ID" value="NZ_FNQR01000024.1"/>
</dbReference>
<accession>A0A1H4H920</accession>
<name>A0A1H4H920_9BACI</name>
<dbReference type="PROSITE" id="PS51354">
    <property type="entry name" value="GLUTAREDOXIN_2"/>
    <property type="match status" value="1"/>
</dbReference>
<dbReference type="AlphaFoldDB" id="A0A1H4H920"/>
<dbReference type="InterPro" id="IPR036249">
    <property type="entry name" value="Thioredoxin-like_sf"/>
</dbReference>
<evidence type="ECO:0000313" key="2">
    <source>
        <dbReference type="EMBL" id="SEB18284.1"/>
    </source>
</evidence>
<dbReference type="CDD" id="cd02976">
    <property type="entry name" value="NrdH"/>
    <property type="match status" value="1"/>
</dbReference>
<dbReference type="OrthoDB" id="9795531at2"/>
<dbReference type="Gene3D" id="3.40.30.10">
    <property type="entry name" value="Glutaredoxin"/>
    <property type="match status" value="1"/>
</dbReference>